<feature type="transmembrane region" description="Helical" evidence="1">
    <location>
        <begin position="35"/>
        <end position="51"/>
    </location>
</feature>
<organism evidence="3">
    <name type="scientific">Selaginella moellendorffii</name>
    <name type="common">Spikemoss</name>
    <dbReference type="NCBI Taxonomy" id="88036"/>
    <lineage>
        <taxon>Eukaryota</taxon>
        <taxon>Viridiplantae</taxon>
        <taxon>Streptophyta</taxon>
        <taxon>Embryophyta</taxon>
        <taxon>Tracheophyta</taxon>
        <taxon>Lycopodiopsida</taxon>
        <taxon>Selaginellales</taxon>
        <taxon>Selaginellaceae</taxon>
        <taxon>Selaginella</taxon>
    </lineage>
</organism>
<dbReference type="InterPro" id="IPR027417">
    <property type="entry name" value="P-loop_NTPase"/>
</dbReference>
<dbReference type="EMBL" id="GL377568">
    <property type="protein sequence ID" value="EFJ35048.1"/>
    <property type="molecule type" value="Genomic_DNA"/>
</dbReference>
<dbReference type="AlphaFoldDB" id="D8QXI5"/>
<feature type="transmembrane region" description="Helical" evidence="1">
    <location>
        <begin position="58"/>
        <end position="77"/>
    </location>
</feature>
<evidence type="ECO:0000313" key="2">
    <source>
        <dbReference type="EMBL" id="EFJ35048.1"/>
    </source>
</evidence>
<sequence>MVKDFARGSFNSLLFWVAGSVAMVAFGYAAGGCMLPYGSLVVLCADLFLVFHLSSSGCYFNAVCLVIVGCLLFGMTAPAPAAGLPPADSYVPDMIAWAKKLDENLTADFADGGIDWTSHATFRELHIPAFSGTDGNQTYMYMGRSLFKEIESFVSALRHGTSDNDNKPPGIIIGTPGWSGKTTVLATVAGYLRHLWKNTSKKVVFINGEDLVDNPLRTMWLALLLSYIDDLPAELLCRGWTLEALESWILSRWSEQLYFLVDEANAFDTTLNRKLGAPSAERRDEAYHSMKTMQLLHVVVYCSSVGPLWRSRVVSDKSPPYMLVTGGYSAEELQAYCEHEVRRAGRLQVEDPIVAYCRLRTRQEHRKLNANAKRIKVDGSEEELNLSDMELCSEFKSETGWVPGLVAHYGTWKLRTTYHMYEAGLREYIQEAVKDRDRWDSFIAVLGGVETIRRVLRDALDTRCFYVDPETQTGKCLSDSLRARTMVLITETLRYASDFEARMGIGQWTGLIRHDDNSARVGWNAEMATLIFIKHYGIVIDTEGLQLNFKPEVVVRFEGDFSPQFLIADNVSRFFPPVKFNHTGVDCLGENEKHVLWVQIATGVDVVLKHGNTLSRFLEMTKGDAREKVLVWILAVDSADKIWIRNGVGYKEVFICFGRLSEMLKVIDVACCRLHLESSKNVKVASNPEEAKAEAEELRKLGRCGSLSTGSGNPCRRFRAKLVLLDDCSDKPMLQINEAGASKVRASKEDKDDDEDGVLQRKVVKQLHKTIWLGATISSDKDVSEDP</sequence>
<dbReference type="SUPFAM" id="SSF52540">
    <property type="entry name" value="P-loop containing nucleoside triphosphate hydrolases"/>
    <property type="match status" value="1"/>
</dbReference>
<dbReference type="InParanoid" id="D8QXI5"/>
<dbReference type="Gramene" id="EFJ35048">
    <property type="protein sequence ID" value="EFJ35048"/>
    <property type="gene ID" value="SELMODRAFT_438379"/>
</dbReference>
<keyword evidence="3" id="KW-1185">Reference proteome</keyword>
<protein>
    <submittedName>
        <fullName evidence="2">Uncharacterized protein</fullName>
    </submittedName>
</protein>
<dbReference type="HOGENOM" id="CLU_023214_0_0_1"/>
<dbReference type="PROSITE" id="PS51257">
    <property type="entry name" value="PROKAR_LIPOPROTEIN"/>
    <property type="match status" value="1"/>
</dbReference>
<name>D8QXI5_SELML</name>
<dbReference type="KEGG" id="smo:SELMODRAFT_438379"/>
<proteinExistence type="predicted"/>
<evidence type="ECO:0000313" key="3">
    <source>
        <dbReference type="Proteomes" id="UP000001514"/>
    </source>
</evidence>
<evidence type="ECO:0000256" key="1">
    <source>
        <dbReference type="SAM" id="Phobius"/>
    </source>
</evidence>
<keyword evidence="1" id="KW-1133">Transmembrane helix</keyword>
<gene>
    <name evidence="2" type="ORF">SELMODRAFT_438379</name>
</gene>
<accession>D8QXI5</accession>
<dbReference type="Proteomes" id="UP000001514">
    <property type="component" value="Unassembled WGS sequence"/>
</dbReference>
<keyword evidence="1" id="KW-0812">Transmembrane</keyword>
<reference evidence="2 3" key="1">
    <citation type="journal article" date="2011" name="Science">
        <title>The Selaginella genome identifies genetic changes associated with the evolution of vascular plants.</title>
        <authorList>
            <person name="Banks J.A."/>
            <person name="Nishiyama T."/>
            <person name="Hasebe M."/>
            <person name="Bowman J.L."/>
            <person name="Gribskov M."/>
            <person name="dePamphilis C."/>
            <person name="Albert V.A."/>
            <person name="Aono N."/>
            <person name="Aoyama T."/>
            <person name="Ambrose B.A."/>
            <person name="Ashton N.W."/>
            <person name="Axtell M.J."/>
            <person name="Barker E."/>
            <person name="Barker M.S."/>
            <person name="Bennetzen J.L."/>
            <person name="Bonawitz N.D."/>
            <person name="Chapple C."/>
            <person name="Cheng C."/>
            <person name="Correa L.G."/>
            <person name="Dacre M."/>
            <person name="DeBarry J."/>
            <person name="Dreyer I."/>
            <person name="Elias M."/>
            <person name="Engstrom E.M."/>
            <person name="Estelle M."/>
            <person name="Feng L."/>
            <person name="Finet C."/>
            <person name="Floyd S.K."/>
            <person name="Frommer W.B."/>
            <person name="Fujita T."/>
            <person name="Gramzow L."/>
            <person name="Gutensohn M."/>
            <person name="Harholt J."/>
            <person name="Hattori M."/>
            <person name="Heyl A."/>
            <person name="Hirai T."/>
            <person name="Hiwatashi Y."/>
            <person name="Ishikawa M."/>
            <person name="Iwata M."/>
            <person name="Karol K.G."/>
            <person name="Koehler B."/>
            <person name="Kolukisaoglu U."/>
            <person name="Kubo M."/>
            <person name="Kurata T."/>
            <person name="Lalonde S."/>
            <person name="Li K."/>
            <person name="Li Y."/>
            <person name="Litt A."/>
            <person name="Lyons E."/>
            <person name="Manning G."/>
            <person name="Maruyama T."/>
            <person name="Michael T.P."/>
            <person name="Mikami K."/>
            <person name="Miyazaki S."/>
            <person name="Morinaga S."/>
            <person name="Murata T."/>
            <person name="Mueller-Roeber B."/>
            <person name="Nelson D.R."/>
            <person name="Obara M."/>
            <person name="Oguri Y."/>
            <person name="Olmstead R.G."/>
            <person name="Onodera N."/>
            <person name="Petersen B.L."/>
            <person name="Pils B."/>
            <person name="Prigge M."/>
            <person name="Rensing S.A."/>
            <person name="Riano-Pachon D.M."/>
            <person name="Roberts A.W."/>
            <person name="Sato Y."/>
            <person name="Scheller H.V."/>
            <person name="Schulz B."/>
            <person name="Schulz C."/>
            <person name="Shakirov E.V."/>
            <person name="Shibagaki N."/>
            <person name="Shinohara N."/>
            <person name="Shippen D.E."/>
            <person name="Soerensen I."/>
            <person name="Sotooka R."/>
            <person name="Sugimoto N."/>
            <person name="Sugita M."/>
            <person name="Sumikawa N."/>
            <person name="Tanurdzic M."/>
            <person name="Theissen G."/>
            <person name="Ulvskov P."/>
            <person name="Wakazuki S."/>
            <person name="Weng J.K."/>
            <person name="Willats W.W."/>
            <person name="Wipf D."/>
            <person name="Wolf P.G."/>
            <person name="Yang L."/>
            <person name="Zimmer A.D."/>
            <person name="Zhu Q."/>
            <person name="Mitros T."/>
            <person name="Hellsten U."/>
            <person name="Loque D."/>
            <person name="Otillar R."/>
            <person name="Salamov A."/>
            <person name="Schmutz J."/>
            <person name="Shapiro H."/>
            <person name="Lindquist E."/>
            <person name="Lucas S."/>
            <person name="Rokhsar D."/>
            <person name="Grigoriev I.V."/>
        </authorList>
    </citation>
    <scope>NUCLEOTIDE SEQUENCE [LARGE SCALE GENOMIC DNA]</scope>
</reference>
<keyword evidence="1" id="KW-0472">Membrane</keyword>
<feature type="transmembrane region" description="Helical" evidence="1">
    <location>
        <begin position="12"/>
        <end position="29"/>
    </location>
</feature>